<evidence type="ECO:0000256" key="1">
    <source>
        <dbReference type="SAM" id="SignalP"/>
    </source>
</evidence>
<evidence type="ECO:0000313" key="3">
    <source>
        <dbReference type="Proteomes" id="UP000184474"/>
    </source>
</evidence>
<keyword evidence="1" id="KW-0732">Signal</keyword>
<organism evidence="2 3">
    <name type="scientific">Reichenbachiella agariperforans</name>
    <dbReference type="NCBI Taxonomy" id="156994"/>
    <lineage>
        <taxon>Bacteria</taxon>
        <taxon>Pseudomonadati</taxon>
        <taxon>Bacteroidota</taxon>
        <taxon>Cytophagia</taxon>
        <taxon>Cytophagales</taxon>
        <taxon>Reichenbachiellaceae</taxon>
        <taxon>Reichenbachiella</taxon>
    </lineage>
</organism>
<evidence type="ECO:0000313" key="2">
    <source>
        <dbReference type="EMBL" id="SHJ73329.1"/>
    </source>
</evidence>
<feature type="signal peptide" evidence="1">
    <location>
        <begin position="1"/>
        <end position="19"/>
    </location>
</feature>
<accession>A0A1M6LQ48</accession>
<dbReference type="Proteomes" id="UP000184474">
    <property type="component" value="Unassembled WGS sequence"/>
</dbReference>
<keyword evidence="3" id="KW-1185">Reference proteome</keyword>
<feature type="chain" id="PRO_5012251994" evidence="1">
    <location>
        <begin position="20"/>
        <end position="204"/>
    </location>
</feature>
<sequence length="204" mass="23243">MYKFLLTTLLIFVLSNTFAQKYMDNILSKSCECVDEVSTDLPMQEFNLQLGLCMIEAAQPYKKQLMKDYDIDLENIDSNGQGEKLGRTIGVKMATTCPNTLMRLTNKVTAPETETTTNVEAVGTVSHIDRELFVVFTLKDSYDKEVKYYWLSAVESPINLDQNYPSLLGKDVSIIYETQELFDPNIEIYRDFNVIQKISLAIGD</sequence>
<name>A0A1M6LQ48_REIAG</name>
<gene>
    <name evidence="2" type="ORF">SAMN04488028_1011054</name>
</gene>
<reference evidence="3" key="1">
    <citation type="submission" date="2016-11" db="EMBL/GenBank/DDBJ databases">
        <authorList>
            <person name="Varghese N."/>
            <person name="Submissions S."/>
        </authorList>
    </citation>
    <scope>NUCLEOTIDE SEQUENCE [LARGE SCALE GENOMIC DNA]</scope>
    <source>
        <strain evidence="3">DSM 26134</strain>
    </source>
</reference>
<dbReference type="AlphaFoldDB" id="A0A1M6LQ48"/>
<proteinExistence type="predicted"/>
<dbReference type="EMBL" id="FRAA01000001">
    <property type="protein sequence ID" value="SHJ73329.1"/>
    <property type="molecule type" value="Genomic_DNA"/>
</dbReference>
<protein>
    <submittedName>
        <fullName evidence="2">Uncharacterized protein</fullName>
    </submittedName>
</protein>